<name>A4C9Y3_9GAMM</name>
<proteinExistence type="predicted"/>
<evidence type="ECO:0000313" key="1">
    <source>
        <dbReference type="EMBL" id="EAR28191.1"/>
    </source>
</evidence>
<gene>
    <name evidence="1" type="ORF">PTD2_20287</name>
</gene>
<organism evidence="1 2">
    <name type="scientific">Pseudoalteromonas tunicata D2</name>
    <dbReference type="NCBI Taxonomy" id="87626"/>
    <lineage>
        <taxon>Bacteria</taxon>
        <taxon>Pseudomonadati</taxon>
        <taxon>Pseudomonadota</taxon>
        <taxon>Gammaproteobacteria</taxon>
        <taxon>Alteromonadales</taxon>
        <taxon>Pseudoalteromonadaceae</taxon>
        <taxon>Pseudoalteromonas</taxon>
    </lineage>
</organism>
<dbReference type="Proteomes" id="UP000006201">
    <property type="component" value="Unassembled WGS sequence"/>
</dbReference>
<comment type="caution">
    <text evidence="1">The sequence shown here is derived from an EMBL/GenBank/DDBJ whole genome shotgun (WGS) entry which is preliminary data.</text>
</comment>
<sequence>MCVVLACGLFCQGIAAFSRFFVFVFFSSLADVLFLAKP</sequence>
<evidence type="ECO:0000313" key="2">
    <source>
        <dbReference type="Proteomes" id="UP000006201"/>
    </source>
</evidence>
<reference evidence="1 2" key="1">
    <citation type="submission" date="2006-02" db="EMBL/GenBank/DDBJ databases">
        <authorList>
            <person name="Moran M.A."/>
            <person name="Kjelleberg S."/>
            <person name="Egan S."/>
            <person name="Saunders N."/>
            <person name="Thomas T."/>
            <person name="Ferriera S."/>
            <person name="Johnson J."/>
            <person name="Kravitz S."/>
            <person name="Halpern A."/>
            <person name="Remington K."/>
            <person name="Beeson K."/>
            <person name="Tran B."/>
            <person name="Rogers Y.-H."/>
            <person name="Friedman R."/>
            <person name="Venter J.C."/>
        </authorList>
    </citation>
    <scope>NUCLEOTIDE SEQUENCE [LARGE SCALE GENOMIC DNA]</scope>
    <source>
        <strain evidence="1 2">D2</strain>
    </source>
</reference>
<protein>
    <submittedName>
        <fullName evidence="1">Uncharacterized protein</fullName>
    </submittedName>
</protein>
<keyword evidence="2" id="KW-1185">Reference proteome</keyword>
<dbReference type="EMBL" id="AAOH01000004">
    <property type="protein sequence ID" value="EAR28191.1"/>
    <property type="molecule type" value="Genomic_DNA"/>
</dbReference>
<accession>A4C9Y3</accession>
<dbReference type="HOGENOM" id="CLU_3331891_0_0_6"/>
<dbReference type="AlphaFoldDB" id="A4C9Y3"/>
<dbReference type="STRING" id="87626.PTD2_20287"/>